<feature type="domain" description="CCHC-type" evidence="1">
    <location>
        <begin position="108"/>
        <end position="124"/>
    </location>
</feature>
<evidence type="ECO:0000259" key="1">
    <source>
        <dbReference type="SMART" id="SM00343"/>
    </source>
</evidence>
<name>A0ABD2JTI0_HETSC</name>
<gene>
    <name evidence="2" type="ORF">niasHS_004743</name>
</gene>
<comment type="caution">
    <text evidence="2">The sequence shown here is derived from an EMBL/GenBank/DDBJ whole genome shotgun (WGS) entry which is preliminary data.</text>
</comment>
<organism evidence="2 3">
    <name type="scientific">Heterodera schachtii</name>
    <name type="common">Sugarbeet cyst nematode worm</name>
    <name type="synonym">Tylenchus schachtii</name>
    <dbReference type="NCBI Taxonomy" id="97005"/>
    <lineage>
        <taxon>Eukaryota</taxon>
        <taxon>Metazoa</taxon>
        <taxon>Ecdysozoa</taxon>
        <taxon>Nematoda</taxon>
        <taxon>Chromadorea</taxon>
        <taxon>Rhabditida</taxon>
        <taxon>Tylenchina</taxon>
        <taxon>Tylenchomorpha</taxon>
        <taxon>Tylenchoidea</taxon>
        <taxon>Heteroderidae</taxon>
        <taxon>Heteroderinae</taxon>
        <taxon>Heterodera</taxon>
    </lineage>
</organism>
<evidence type="ECO:0000313" key="3">
    <source>
        <dbReference type="Proteomes" id="UP001620645"/>
    </source>
</evidence>
<proteinExistence type="predicted"/>
<accession>A0ABD2JTI0</accession>
<dbReference type="Proteomes" id="UP001620645">
    <property type="component" value="Unassembled WGS sequence"/>
</dbReference>
<feature type="domain" description="CCHC-type" evidence="1">
    <location>
        <begin position="31"/>
        <end position="47"/>
    </location>
</feature>
<evidence type="ECO:0000313" key="2">
    <source>
        <dbReference type="EMBL" id="KAL3093903.1"/>
    </source>
</evidence>
<keyword evidence="3" id="KW-1185">Reference proteome</keyword>
<reference evidence="2 3" key="1">
    <citation type="submission" date="2024-10" db="EMBL/GenBank/DDBJ databases">
        <authorList>
            <person name="Kim D."/>
        </authorList>
    </citation>
    <scope>NUCLEOTIDE SEQUENCE [LARGE SCALE GENOMIC DNA]</scope>
    <source>
        <strain evidence="2">Taebaek</strain>
    </source>
</reference>
<protein>
    <recommendedName>
        <fullName evidence="1">CCHC-type domain-containing protein</fullName>
    </recommendedName>
</protein>
<feature type="domain" description="CCHC-type" evidence="1">
    <location>
        <begin position="60"/>
        <end position="76"/>
    </location>
</feature>
<sequence>MYNNINNNGSNNNKSYWAAANSIWKTGHENLCQVCNEARHPPSECPSYKSTGPGDRTRVACVCCLGIGHRPADCWILETSVTWAPAFLQLKGSAKQHFNRVAYKNGNNCFICLQQGHSKGRCNNTKLIAEFQISRSSITLCSGTLTANPLDGHVRPNLRMVLTDFMLNNSDGAAAQQHYWDGMAELKHRMRFDVKTIYSTEVPKKEPPVAGYDFVPVKKAAEIYKKNGLTQVLLCIGRKIPLLYRCDEETGMRHCTSPTALSCTVPWCPLGSRRFRPTNTNEAGRCLLCHKIEGRCI</sequence>
<dbReference type="EMBL" id="JBICCN010000101">
    <property type="protein sequence ID" value="KAL3093903.1"/>
    <property type="molecule type" value="Genomic_DNA"/>
</dbReference>
<dbReference type="AlphaFoldDB" id="A0ABD2JTI0"/>
<dbReference type="InterPro" id="IPR001878">
    <property type="entry name" value="Znf_CCHC"/>
</dbReference>
<dbReference type="SMART" id="SM00343">
    <property type="entry name" value="ZnF_C2HC"/>
    <property type="match status" value="3"/>
</dbReference>